<organism evidence="2 3">
    <name type="scientific">Tanacetum coccineum</name>
    <dbReference type="NCBI Taxonomy" id="301880"/>
    <lineage>
        <taxon>Eukaryota</taxon>
        <taxon>Viridiplantae</taxon>
        <taxon>Streptophyta</taxon>
        <taxon>Embryophyta</taxon>
        <taxon>Tracheophyta</taxon>
        <taxon>Spermatophyta</taxon>
        <taxon>Magnoliopsida</taxon>
        <taxon>eudicotyledons</taxon>
        <taxon>Gunneridae</taxon>
        <taxon>Pentapetalae</taxon>
        <taxon>asterids</taxon>
        <taxon>campanulids</taxon>
        <taxon>Asterales</taxon>
        <taxon>Asteraceae</taxon>
        <taxon>Asteroideae</taxon>
        <taxon>Anthemideae</taxon>
        <taxon>Anthemidinae</taxon>
        <taxon>Tanacetum</taxon>
    </lineage>
</organism>
<dbReference type="EMBL" id="BQNB010020915">
    <property type="protein sequence ID" value="GJU00946.1"/>
    <property type="molecule type" value="Genomic_DNA"/>
</dbReference>
<protein>
    <recommendedName>
        <fullName evidence="4">Reverse transcriptase domain-containing protein</fullName>
    </recommendedName>
</protein>
<reference evidence="2" key="1">
    <citation type="journal article" date="2022" name="Int. J. Mol. Sci.">
        <title>Draft Genome of Tanacetum Coccineum: Genomic Comparison of Closely Related Tanacetum-Family Plants.</title>
        <authorList>
            <person name="Yamashiro T."/>
            <person name="Shiraishi A."/>
            <person name="Nakayama K."/>
            <person name="Satake H."/>
        </authorList>
    </citation>
    <scope>NUCLEOTIDE SEQUENCE</scope>
</reference>
<accession>A0ABQ5ILM6</accession>
<evidence type="ECO:0000313" key="2">
    <source>
        <dbReference type="EMBL" id="GJU00946.1"/>
    </source>
</evidence>
<evidence type="ECO:0000313" key="3">
    <source>
        <dbReference type="Proteomes" id="UP001151760"/>
    </source>
</evidence>
<sequence>MALILAMERFKQVEIMDCEVKRLKRSRIPLVKVRWNSRRGPEFTWEREDQFRKKYPHLFTKTAPSNDPKPIFRYDLFWGCYINSIFYDDDDDEESTIPLNEIISQITPSIVITPVLPTIKPEDSLIMGDEHFSTILEKESDEVIKSSVEDLVPIPSESKDTSDNDNFTSSDDESLSDEDVPEDMVKIYSNPLFKFDDEYISSDVNPLFYEVLENIESEESYVSNLDEPAFLVTPLLDANKDECFDPGGDIDEIEACLTSDSIPPDFIFASHKIGIKSQVMSSDSAVTYTSVHSKARSWSISSEDPYEEAARQLLEQEPRPSEYVPDPMELEDHVPVYIPEHEHLEDLVPVEDEAPIGPYITEVASAPTPPLPPPSLLPTLI</sequence>
<proteinExistence type="predicted"/>
<reference evidence="2" key="2">
    <citation type="submission" date="2022-01" db="EMBL/GenBank/DDBJ databases">
        <authorList>
            <person name="Yamashiro T."/>
            <person name="Shiraishi A."/>
            <person name="Satake H."/>
            <person name="Nakayama K."/>
        </authorList>
    </citation>
    <scope>NUCLEOTIDE SEQUENCE</scope>
</reference>
<name>A0ABQ5ILM6_9ASTR</name>
<keyword evidence="3" id="KW-1185">Reference proteome</keyword>
<gene>
    <name evidence="2" type="ORF">Tco_1111284</name>
</gene>
<dbReference type="Proteomes" id="UP001151760">
    <property type="component" value="Unassembled WGS sequence"/>
</dbReference>
<feature type="compositionally biased region" description="Acidic residues" evidence="1">
    <location>
        <begin position="170"/>
        <end position="181"/>
    </location>
</feature>
<evidence type="ECO:0000256" key="1">
    <source>
        <dbReference type="SAM" id="MobiDB-lite"/>
    </source>
</evidence>
<evidence type="ECO:0008006" key="4">
    <source>
        <dbReference type="Google" id="ProtNLM"/>
    </source>
</evidence>
<comment type="caution">
    <text evidence="2">The sequence shown here is derived from an EMBL/GenBank/DDBJ whole genome shotgun (WGS) entry which is preliminary data.</text>
</comment>
<feature type="region of interest" description="Disordered" evidence="1">
    <location>
        <begin position="148"/>
        <end position="181"/>
    </location>
</feature>